<feature type="region of interest" description="Disordered" evidence="1">
    <location>
        <begin position="220"/>
        <end position="255"/>
    </location>
</feature>
<keyword evidence="4" id="KW-1185">Reference proteome</keyword>
<dbReference type="Proteomes" id="UP001209540">
    <property type="component" value="Unassembled WGS sequence"/>
</dbReference>
<proteinExistence type="predicted"/>
<organism evidence="3 4">
    <name type="scientific">Phascolomyces articulosus</name>
    <dbReference type="NCBI Taxonomy" id="60185"/>
    <lineage>
        <taxon>Eukaryota</taxon>
        <taxon>Fungi</taxon>
        <taxon>Fungi incertae sedis</taxon>
        <taxon>Mucoromycota</taxon>
        <taxon>Mucoromycotina</taxon>
        <taxon>Mucoromycetes</taxon>
        <taxon>Mucorales</taxon>
        <taxon>Lichtheimiaceae</taxon>
        <taxon>Phascolomyces</taxon>
    </lineage>
</organism>
<comment type="caution">
    <text evidence="3">The sequence shown here is derived from an EMBL/GenBank/DDBJ whole genome shotgun (WGS) entry which is preliminary data.</text>
</comment>
<accession>A0AAD5JVY0</accession>
<feature type="domain" description="DUF6532" evidence="2">
    <location>
        <begin position="278"/>
        <end position="465"/>
    </location>
</feature>
<evidence type="ECO:0000256" key="1">
    <source>
        <dbReference type="SAM" id="MobiDB-lite"/>
    </source>
</evidence>
<evidence type="ECO:0000313" key="4">
    <source>
        <dbReference type="Proteomes" id="UP001209540"/>
    </source>
</evidence>
<dbReference type="InterPro" id="IPR045341">
    <property type="entry name" value="DUF6532"/>
</dbReference>
<feature type="compositionally biased region" description="Polar residues" evidence="1">
    <location>
        <begin position="220"/>
        <end position="230"/>
    </location>
</feature>
<dbReference type="Pfam" id="PF20149">
    <property type="entry name" value="DUF6532"/>
    <property type="match status" value="1"/>
</dbReference>
<evidence type="ECO:0000259" key="2">
    <source>
        <dbReference type="Pfam" id="PF20149"/>
    </source>
</evidence>
<name>A0AAD5JVY0_9FUNG</name>
<sequence>MSKKVERRNAKSNSHLVLGDNRGGILTRRQIRDNENEESESSRRQTPRQRLSRNENESLPQARKKRRMKQTTNQESSSSDISDLDISEFIKDVGGKKQLLALLSAHKNTGRINENEEPDLESHYDEESVHSSQDEQDEQGDRVENSSFHDENHENQTRSSLDNDGMINEYDEQEQVVQPSFHNSGRFYDAPSPLIQDSSRYLSNEISQSLVYHQFHENNDPIQQTSNSQHQETRQNDDYYTPSSEPYNSNSSERQSVARQIVLRYKDTQFERYARAASKWIYMHDGFPDEDSAYDGSLSALKEINNISVSDMNDIYVPDQTIVKNFLSLVRKRRGTCHKQVETWIRKYAFPVDSFESLPSDAAKDIRNVYKYLLENMRFGRENYEKDGRLLLNNCLVDCLKYVMLNNTSSSSRLGRIESVTRPLIAIIFSMIYYHLAKLSNHPSYTEAKVKDFTEGSPWYNIYKGLMNPNTLLGREIYWNQTIVFFNNKCIDDDQSDGNGWSLERLMAGI</sequence>
<evidence type="ECO:0000313" key="3">
    <source>
        <dbReference type="EMBL" id="KAI9243500.1"/>
    </source>
</evidence>
<feature type="region of interest" description="Disordered" evidence="1">
    <location>
        <begin position="110"/>
        <end position="164"/>
    </location>
</feature>
<dbReference type="EMBL" id="JAIXMP010000071">
    <property type="protein sequence ID" value="KAI9243500.1"/>
    <property type="molecule type" value="Genomic_DNA"/>
</dbReference>
<feature type="region of interest" description="Disordered" evidence="1">
    <location>
        <begin position="1"/>
        <end position="81"/>
    </location>
</feature>
<gene>
    <name evidence="3" type="ORF">BDA99DRAFT_530365</name>
</gene>
<protein>
    <recommendedName>
        <fullName evidence="2">DUF6532 domain-containing protein</fullName>
    </recommendedName>
</protein>
<dbReference type="AlphaFoldDB" id="A0AAD5JVY0"/>
<feature type="compositionally biased region" description="Basic and acidic residues" evidence="1">
    <location>
        <begin position="120"/>
        <end position="156"/>
    </location>
</feature>
<feature type="compositionally biased region" description="Low complexity" evidence="1">
    <location>
        <begin position="240"/>
        <end position="253"/>
    </location>
</feature>
<reference evidence="3" key="2">
    <citation type="submission" date="2023-02" db="EMBL/GenBank/DDBJ databases">
        <authorList>
            <consortium name="DOE Joint Genome Institute"/>
            <person name="Mondo S.J."/>
            <person name="Chang Y."/>
            <person name="Wang Y."/>
            <person name="Ahrendt S."/>
            <person name="Andreopoulos W."/>
            <person name="Barry K."/>
            <person name="Beard J."/>
            <person name="Benny G.L."/>
            <person name="Blankenship S."/>
            <person name="Bonito G."/>
            <person name="Cuomo C."/>
            <person name="Desiro A."/>
            <person name="Gervers K.A."/>
            <person name="Hundley H."/>
            <person name="Kuo A."/>
            <person name="LaButti K."/>
            <person name="Lang B.F."/>
            <person name="Lipzen A."/>
            <person name="O'Donnell K."/>
            <person name="Pangilinan J."/>
            <person name="Reynolds N."/>
            <person name="Sandor L."/>
            <person name="Smith M.W."/>
            <person name="Tsang A."/>
            <person name="Grigoriev I.V."/>
            <person name="Stajich J.E."/>
            <person name="Spatafora J.W."/>
        </authorList>
    </citation>
    <scope>NUCLEOTIDE SEQUENCE</scope>
    <source>
        <strain evidence="3">RSA 2281</strain>
    </source>
</reference>
<reference evidence="3" key="1">
    <citation type="journal article" date="2022" name="IScience">
        <title>Evolution of zygomycete secretomes and the origins of terrestrial fungal ecologies.</title>
        <authorList>
            <person name="Chang Y."/>
            <person name="Wang Y."/>
            <person name="Mondo S."/>
            <person name="Ahrendt S."/>
            <person name="Andreopoulos W."/>
            <person name="Barry K."/>
            <person name="Beard J."/>
            <person name="Benny G.L."/>
            <person name="Blankenship S."/>
            <person name="Bonito G."/>
            <person name="Cuomo C."/>
            <person name="Desiro A."/>
            <person name="Gervers K.A."/>
            <person name="Hundley H."/>
            <person name="Kuo A."/>
            <person name="LaButti K."/>
            <person name="Lang B.F."/>
            <person name="Lipzen A."/>
            <person name="O'Donnell K."/>
            <person name="Pangilinan J."/>
            <person name="Reynolds N."/>
            <person name="Sandor L."/>
            <person name="Smith M.E."/>
            <person name="Tsang A."/>
            <person name="Grigoriev I.V."/>
            <person name="Stajich J.E."/>
            <person name="Spatafora J.W."/>
        </authorList>
    </citation>
    <scope>NUCLEOTIDE SEQUENCE</scope>
    <source>
        <strain evidence="3">RSA 2281</strain>
    </source>
</reference>